<dbReference type="EMBL" id="CAJOBA010067166">
    <property type="protein sequence ID" value="CAF4369500.1"/>
    <property type="molecule type" value="Genomic_DNA"/>
</dbReference>
<feature type="coiled-coil region" evidence="1">
    <location>
        <begin position="13"/>
        <end position="40"/>
    </location>
</feature>
<accession>A0A814YSN3</accession>
<evidence type="ECO:0000313" key="7">
    <source>
        <dbReference type="Proteomes" id="UP000663829"/>
    </source>
</evidence>
<evidence type="ECO:0000313" key="6">
    <source>
        <dbReference type="EMBL" id="CAF4369500.1"/>
    </source>
</evidence>
<evidence type="ECO:0000313" key="4">
    <source>
        <dbReference type="EMBL" id="CAF1573899.1"/>
    </source>
</evidence>
<dbReference type="Proteomes" id="UP000682733">
    <property type="component" value="Unassembled WGS sequence"/>
</dbReference>
<organism evidence="3 7">
    <name type="scientific">Didymodactylos carnosus</name>
    <dbReference type="NCBI Taxonomy" id="1234261"/>
    <lineage>
        <taxon>Eukaryota</taxon>
        <taxon>Metazoa</taxon>
        <taxon>Spiralia</taxon>
        <taxon>Gnathifera</taxon>
        <taxon>Rotifera</taxon>
        <taxon>Eurotatoria</taxon>
        <taxon>Bdelloidea</taxon>
        <taxon>Philodinida</taxon>
        <taxon>Philodinidae</taxon>
        <taxon>Didymodactylos</taxon>
    </lineage>
</organism>
<gene>
    <name evidence="3" type="ORF">GPM918_LOCUS25326</name>
    <name evidence="4" type="ORF">OVA965_LOCUS40530</name>
    <name evidence="5" type="ORF">SRO942_LOCUS25335</name>
    <name evidence="6" type="ORF">TMI583_LOCUS41973</name>
</gene>
<dbReference type="Proteomes" id="UP000677228">
    <property type="component" value="Unassembled WGS sequence"/>
</dbReference>
<feature type="region of interest" description="Disordered" evidence="2">
    <location>
        <begin position="41"/>
        <end position="67"/>
    </location>
</feature>
<proteinExistence type="predicted"/>
<reference evidence="3" key="1">
    <citation type="submission" date="2021-02" db="EMBL/GenBank/DDBJ databases">
        <authorList>
            <person name="Nowell W R."/>
        </authorList>
    </citation>
    <scope>NUCLEOTIDE SEQUENCE</scope>
</reference>
<comment type="caution">
    <text evidence="3">The sequence shown here is derived from an EMBL/GenBank/DDBJ whole genome shotgun (WGS) entry which is preliminary data.</text>
</comment>
<protein>
    <submittedName>
        <fullName evidence="3">Uncharacterized protein</fullName>
    </submittedName>
</protein>
<keyword evidence="1" id="KW-0175">Coiled coil</keyword>
<evidence type="ECO:0000256" key="1">
    <source>
        <dbReference type="SAM" id="Coils"/>
    </source>
</evidence>
<dbReference type="Proteomes" id="UP000663829">
    <property type="component" value="Unassembled WGS sequence"/>
</dbReference>
<evidence type="ECO:0000313" key="3">
    <source>
        <dbReference type="EMBL" id="CAF1234143.1"/>
    </source>
</evidence>
<name>A0A814YSN3_9BILA</name>
<dbReference type="EMBL" id="CAJNOK010044309">
    <property type="protein sequence ID" value="CAF1573899.1"/>
    <property type="molecule type" value="Genomic_DNA"/>
</dbReference>
<dbReference type="EMBL" id="CAJOBC010009796">
    <property type="protein sequence ID" value="CAF3996742.1"/>
    <property type="molecule type" value="Genomic_DNA"/>
</dbReference>
<sequence length="136" mass="15392">MFSTKEPNEDVQTAKLKADNEHLMNVIRQLEDDNKKLKTKISSSLPSSEIKKCGTSNSPAPLPPSRILFNNLSPLAKQRATTRMMTQKEDLPRGSITSIRDRFGINLSNQNRSSQTKIKPLDQTIEEFYIMMILVA</sequence>
<evidence type="ECO:0000256" key="2">
    <source>
        <dbReference type="SAM" id="MobiDB-lite"/>
    </source>
</evidence>
<dbReference type="Proteomes" id="UP000681722">
    <property type="component" value="Unassembled WGS sequence"/>
</dbReference>
<evidence type="ECO:0000313" key="5">
    <source>
        <dbReference type="EMBL" id="CAF3996742.1"/>
    </source>
</evidence>
<keyword evidence="7" id="KW-1185">Reference proteome</keyword>
<dbReference type="EMBL" id="CAJNOQ010009790">
    <property type="protein sequence ID" value="CAF1234143.1"/>
    <property type="molecule type" value="Genomic_DNA"/>
</dbReference>
<dbReference type="AlphaFoldDB" id="A0A814YSN3"/>